<evidence type="ECO:0000313" key="1">
    <source>
        <dbReference type="EMBL" id="GAT03713.1"/>
    </source>
</evidence>
<comment type="caution">
    <text evidence="1">The sequence shown here is derived from an EMBL/GenBank/DDBJ whole genome shotgun (WGS) entry which is preliminary data.</text>
</comment>
<reference evidence="2" key="2">
    <citation type="submission" date="2016-02" db="EMBL/GenBank/DDBJ databases">
        <title>Draft genome sequence of five rapidly growing Mycobacterium species.</title>
        <authorList>
            <person name="Katahira K."/>
            <person name="Gotou Y."/>
            <person name="Iida K."/>
            <person name="Ogura Y."/>
            <person name="Hayashi T."/>
        </authorList>
    </citation>
    <scope>NUCLEOTIDE SEQUENCE [LARGE SCALE GENOMIC DNA]</scope>
    <source>
        <strain evidence="2">JCM6368</strain>
    </source>
</reference>
<proteinExistence type="predicted"/>
<dbReference type="RefSeq" id="WP_061264296.1">
    <property type="nucleotide sequence ID" value="NZ_BCSZ01000035.1"/>
</dbReference>
<accession>A0A117IF55</accession>
<name>A0A117IF55_MYCFO</name>
<gene>
    <name evidence="1" type="ORF">RMCFA_3825</name>
</gene>
<organism evidence="1 2">
    <name type="scientific">Mycolicibacterium fortuitum subsp. acetamidolyticum</name>
    <dbReference type="NCBI Taxonomy" id="144550"/>
    <lineage>
        <taxon>Bacteria</taxon>
        <taxon>Bacillati</taxon>
        <taxon>Actinomycetota</taxon>
        <taxon>Actinomycetes</taxon>
        <taxon>Mycobacteriales</taxon>
        <taxon>Mycobacteriaceae</taxon>
        <taxon>Mycolicibacterium</taxon>
    </lineage>
</organism>
<reference evidence="1 2" key="1">
    <citation type="journal article" date="2016" name="Genome Announc.">
        <title>Draft Genome Sequences of Five Rapidly Growing Mycobacterium Species, M. thermoresistibile, M. fortuitum subsp. acetamidolyticum, M. canariasense, M. brisbanense, and M. novocastrense.</title>
        <authorList>
            <person name="Katahira K."/>
            <person name="Ogura Y."/>
            <person name="Gotoh Y."/>
            <person name="Hayashi T."/>
        </authorList>
    </citation>
    <scope>NUCLEOTIDE SEQUENCE [LARGE SCALE GENOMIC DNA]</scope>
    <source>
        <strain evidence="1 2">JCM6368</strain>
    </source>
</reference>
<evidence type="ECO:0000313" key="2">
    <source>
        <dbReference type="Proteomes" id="UP000069705"/>
    </source>
</evidence>
<dbReference type="AlphaFoldDB" id="A0A117IF55"/>
<dbReference type="EMBL" id="BCSZ01000035">
    <property type="protein sequence ID" value="GAT03713.1"/>
    <property type="molecule type" value="Genomic_DNA"/>
</dbReference>
<protein>
    <submittedName>
        <fullName evidence="1">Uncharacterized protein</fullName>
    </submittedName>
</protein>
<dbReference type="Proteomes" id="UP000069705">
    <property type="component" value="Unassembled WGS sequence"/>
</dbReference>
<sequence length="102" mass="11187">MATTLYGTWCNRIDGGASSPDDEVPPYLGEHADAFDVEAICREYRAAIDAVLPAGLTLHGDEFLGPIPNGDGDERIDVDWEELSEAIEKIDLGEICQRHELD</sequence>